<dbReference type="Proteomes" id="UP000887576">
    <property type="component" value="Unplaced"/>
</dbReference>
<accession>A0AC34PYR5</accession>
<name>A0AC34PYR5_9BILA</name>
<sequence>MNSMKQSYLHDRQQQLVFQNMFKAEVIVIGGINVQEWLKRHVQHQALLVKLYENTEVQPLTFKVCLQGAKTLLTDFLMQSTGRGHSRSKLVFDEMVKYLLKITKNDIWNDISSSKNRKNVFDARSARVRRNNTFSTDDGTVKRRRFDNDVPEAILD</sequence>
<evidence type="ECO:0000313" key="2">
    <source>
        <dbReference type="WBParaSite" id="JU765_v2.g11246.t1"/>
    </source>
</evidence>
<organism evidence="1 2">
    <name type="scientific">Panagrolaimus sp. JU765</name>
    <dbReference type="NCBI Taxonomy" id="591449"/>
    <lineage>
        <taxon>Eukaryota</taxon>
        <taxon>Metazoa</taxon>
        <taxon>Ecdysozoa</taxon>
        <taxon>Nematoda</taxon>
        <taxon>Chromadorea</taxon>
        <taxon>Rhabditida</taxon>
        <taxon>Tylenchina</taxon>
        <taxon>Panagrolaimomorpha</taxon>
        <taxon>Panagrolaimoidea</taxon>
        <taxon>Panagrolaimidae</taxon>
        <taxon>Panagrolaimus</taxon>
    </lineage>
</organism>
<dbReference type="WBParaSite" id="JU765_v2.g11246.t1">
    <property type="protein sequence ID" value="JU765_v2.g11246.t1"/>
    <property type="gene ID" value="JU765_v2.g11246"/>
</dbReference>
<evidence type="ECO:0000313" key="1">
    <source>
        <dbReference type="Proteomes" id="UP000887576"/>
    </source>
</evidence>
<protein>
    <submittedName>
        <fullName evidence="2">Uncharacterized protein</fullName>
    </submittedName>
</protein>
<proteinExistence type="predicted"/>
<reference evidence="2" key="1">
    <citation type="submission" date="2022-11" db="UniProtKB">
        <authorList>
            <consortium name="WormBaseParasite"/>
        </authorList>
    </citation>
    <scope>IDENTIFICATION</scope>
</reference>